<reference evidence="2" key="1">
    <citation type="submission" date="2018-05" db="EMBL/GenBank/DDBJ databases">
        <authorList>
            <person name="Lanie J.A."/>
            <person name="Ng W.-L."/>
            <person name="Kazmierczak K.M."/>
            <person name="Andrzejewski T.M."/>
            <person name="Davidsen T.M."/>
            <person name="Wayne K.J."/>
            <person name="Tettelin H."/>
            <person name="Glass J.I."/>
            <person name="Rusch D."/>
            <person name="Podicherti R."/>
            <person name="Tsui H.-C.T."/>
            <person name="Winkler M.E."/>
        </authorList>
    </citation>
    <scope>NUCLEOTIDE SEQUENCE</scope>
</reference>
<keyword evidence="1" id="KW-0472">Membrane</keyword>
<evidence type="ECO:0000313" key="2">
    <source>
        <dbReference type="EMBL" id="SVC65833.1"/>
    </source>
</evidence>
<accession>A0A382NXF8</accession>
<feature type="transmembrane region" description="Helical" evidence="1">
    <location>
        <begin position="84"/>
        <end position="101"/>
    </location>
</feature>
<dbReference type="EMBL" id="UINC01103440">
    <property type="protein sequence ID" value="SVC65833.1"/>
    <property type="molecule type" value="Genomic_DNA"/>
</dbReference>
<name>A0A382NXF8_9ZZZZ</name>
<dbReference type="AlphaFoldDB" id="A0A382NXF8"/>
<evidence type="ECO:0000256" key="1">
    <source>
        <dbReference type="SAM" id="Phobius"/>
    </source>
</evidence>
<gene>
    <name evidence="2" type="ORF">METZ01_LOCUS318687</name>
</gene>
<keyword evidence="1" id="KW-0812">Transmembrane</keyword>
<organism evidence="2">
    <name type="scientific">marine metagenome</name>
    <dbReference type="NCBI Taxonomy" id="408172"/>
    <lineage>
        <taxon>unclassified sequences</taxon>
        <taxon>metagenomes</taxon>
        <taxon>ecological metagenomes</taxon>
    </lineage>
</organism>
<feature type="non-terminal residue" evidence="2">
    <location>
        <position position="1"/>
    </location>
</feature>
<keyword evidence="1" id="KW-1133">Transmembrane helix</keyword>
<protein>
    <submittedName>
        <fullName evidence="2">Uncharacterized protein</fullName>
    </submittedName>
</protein>
<proteinExistence type="predicted"/>
<sequence>VLIILGLGVLWAAVLLPPVIRNRDVLARPLVAVASINRMAGRGADRGPGRSPVAVRSRRLGAIRSAATSMPGDVGSARRRRRDLMCMLVGMVVFTFLGGVAVGGVVWMVHFLVDLLLVGYAVLVTQRHQLEAERRETIVPFRMDGPLMGGLTGSSAMRDEAVLSRRAN</sequence>